<dbReference type="InterPro" id="IPR001254">
    <property type="entry name" value="Trypsin_dom"/>
</dbReference>
<dbReference type="OMA" id="MEQDFMW"/>
<proteinExistence type="inferred from homology"/>
<keyword evidence="9" id="KW-1133">Transmembrane helix</keyword>
<evidence type="ECO:0000259" key="10">
    <source>
        <dbReference type="Pfam" id="PF00089"/>
    </source>
</evidence>
<feature type="compositionally biased region" description="Basic residues" evidence="8">
    <location>
        <begin position="209"/>
        <end position="223"/>
    </location>
</feature>
<dbReference type="InterPro" id="IPR018114">
    <property type="entry name" value="TRYPSIN_HIS"/>
</dbReference>
<organism evidence="11 12">
    <name type="scientific">Scyliorhinus torazame</name>
    <name type="common">Cloudy catshark</name>
    <name type="synonym">Catulus torazame</name>
    <dbReference type="NCBI Taxonomy" id="75743"/>
    <lineage>
        <taxon>Eukaryota</taxon>
        <taxon>Metazoa</taxon>
        <taxon>Chordata</taxon>
        <taxon>Craniata</taxon>
        <taxon>Vertebrata</taxon>
        <taxon>Chondrichthyes</taxon>
        <taxon>Elasmobranchii</taxon>
        <taxon>Galeomorphii</taxon>
        <taxon>Galeoidea</taxon>
        <taxon>Carcharhiniformes</taxon>
        <taxon>Scyliorhinidae</taxon>
        <taxon>Scyliorhinus</taxon>
    </lineage>
</organism>
<evidence type="ECO:0000256" key="9">
    <source>
        <dbReference type="SAM" id="Phobius"/>
    </source>
</evidence>
<dbReference type="Proteomes" id="UP000288216">
    <property type="component" value="Unassembled WGS sequence"/>
</dbReference>
<dbReference type="STRING" id="75743.A0A401PWC7"/>
<dbReference type="PROSITE" id="PS00134">
    <property type="entry name" value="TRYPSIN_HIS"/>
    <property type="match status" value="1"/>
</dbReference>
<sequence>MNVEDIGTGRKGSCFTMGTIPLLLLLSMNSLTFAFWIDTAEDYTWHLQRTPQVLDRRTIILDPPRFKAKTKLLTNSTCGIACQKKLPLPTVSDLQNYLSYETVYNNGTRTLTEVDVGEFNLKNEFEFAQARGRSRRKRQVFGLDSRFSIGNKHFITSYPFNTAVKISTGCTGILVSRKHVLTAAHCIHDGKDYVKGAKRLRVGFLKMRSKGGGRRRGSKRNKRSIKDKPSFQWSRVKRTQVPKGWFKGVADDVAVDYDYAILELKRPQKHKYMEIGISPPVQNMPSNRIHFSGFDNDRPGKLVYRFCTVSDESSDLFYQYCDANPGSSGSGIYIRLKEQEKRTWKRKIIGVFSGHQWVDINGVQQDYNVAVRITPLKYAQICFWIHGNYADCRDG</sequence>
<keyword evidence="5" id="KW-0732">Signal</keyword>
<evidence type="ECO:0000256" key="8">
    <source>
        <dbReference type="SAM" id="MobiDB-lite"/>
    </source>
</evidence>
<keyword evidence="9" id="KW-0812">Transmembrane</keyword>
<evidence type="ECO:0000313" key="11">
    <source>
        <dbReference type="EMBL" id="GCB77412.1"/>
    </source>
</evidence>
<dbReference type="InterPro" id="IPR009003">
    <property type="entry name" value="Peptidase_S1_PA"/>
</dbReference>
<protein>
    <recommendedName>
        <fullName evidence="7">Inactive serine protease 35</fullName>
    </recommendedName>
</protein>
<dbReference type="GO" id="GO:0006508">
    <property type="term" value="P:proteolysis"/>
    <property type="evidence" value="ECO:0007669"/>
    <property type="project" value="InterPro"/>
</dbReference>
<evidence type="ECO:0000313" key="12">
    <source>
        <dbReference type="Proteomes" id="UP000288216"/>
    </source>
</evidence>
<evidence type="ECO:0000256" key="4">
    <source>
        <dbReference type="ARBA" id="ARBA00022542"/>
    </source>
</evidence>
<evidence type="ECO:0000256" key="1">
    <source>
        <dbReference type="ARBA" id="ARBA00004613"/>
    </source>
</evidence>
<name>A0A401PWC7_SCYTO</name>
<gene>
    <name evidence="11" type="ORF">scyTo_0019280</name>
</gene>
<dbReference type="InterPro" id="IPR050966">
    <property type="entry name" value="Glutamyl_endopeptidase"/>
</dbReference>
<dbReference type="Gene3D" id="2.40.10.10">
    <property type="entry name" value="Trypsin-like serine proteases"/>
    <property type="match status" value="2"/>
</dbReference>
<keyword evidence="3" id="KW-0964">Secreted</keyword>
<dbReference type="SUPFAM" id="SSF50494">
    <property type="entry name" value="Trypsin-like serine proteases"/>
    <property type="match status" value="1"/>
</dbReference>
<comment type="subcellular location">
    <subcellularLocation>
        <location evidence="1">Secreted</location>
    </subcellularLocation>
</comment>
<dbReference type="GO" id="GO:0004252">
    <property type="term" value="F:serine-type endopeptidase activity"/>
    <property type="evidence" value="ECO:0007669"/>
    <property type="project" value="InterPro"/>
</dbReference>
<dbReference type="OrthoDB" id="10037376at2759"/>
<evidence type="ECO:0000256" key="7">
    <source>
        <dbReference type="ARBA" id="ARBA00040309"/>
    </source>
</evidence>
<feature type="domain" description="Peptidase S1" evidence="10">
    <location>
        <begin position="154"/>
        <end position="299"/>
    </location>
</feature>
<comment type="caution">
    <text evidence="11">The sequence shown here is derived from an EMBL/GenBank/DDBJ whole genome shotgun (WGS) entry which is preliminary data.</text>
</comment>
<dbReference type="EMBL" id="BFAA01014179">
    <property type="protein sequence ID" value="GCB77412.1"/>
    <property type="molecule type" value="Genomic_DNA"/>
</dbReference>
<evidence type="ECO:0000256" key="5">
    <source>
        <dbReference type="ARBA" id="ARBA00022729"/>
    </source>
</evidence>
<feature type="region of interest" description="Disordered" evidence="8">
    <location>
        <begin position="209"/>
        <end position="228"/>
    </location>
</feature>
<dbReference type="PANTHER" id="PTHR15462">
    <property type="entry name" value="SERINE PROTEASE"/>
    <property type="match status" value="1"/>
</dbReference>
<dbReference type="GO" id="GO:0005576">
    <property type="term" value="C:extracellular region"/>
    <property type="evidence" value="ECO:0007669"/>
    <property type="project" value="UniProtKB-SubCell"/>
</dbReference>
<accession>A0A401PWC7</accession>
<evidence type="ECO:0000256" key="6">
    <source>
        <dbReference type="ARBA" id="ARBA00023180"/>
    </source>
</evidence>
<keyword evidence="4" id="KW-0721">Serine protease homolog</keyword>
<evidence type="ECO:0000256" key="3">
    <source>
        <dbReference type="ARBA" id="ARBA00022525"/>
    </source>
</evidence>
<keyword evidence="12" id="KW-1185">Reference proteome</keyword>
<keyword evidence="9" id="KW-0472">Membrane</keyword>
<dbReference type="InterPro" id="IPR043504">
    <property type="entry name" value="Peptidase_S1_PA_chymotrypsin"/>
</dbReference>
<evidence type="ECO:0000256" key="2">
    <source>
        <dbReference type="ARBA" id="ARBA00007664"/>
    </source>
</evidence>
<feature type="transmembrane region" description="Helical" evidence="9">
    <location>
        <begin position="12"/>
        <end position="37"/>
    </location>
</feature>
<keyword evidence="6" id="KW-0325">Glycoprotein</keyword>
<dbReference type="PANTHER" id="PTHR15462:SF17">
    <property type="entry name" value="INACTIVE SERINE PROTEASE 35"/>
    <property type="match status" value="1"/>
</dbReference>
<dbReference type="AlphaFoldDB" id="A0A401PWC7"/>
<reference evidence="11 12" key="1">
    <citation type="journal article" date="2018" name="Nat. Ecol. Evol.">
        <title>Shark genomes provide insights into elasmobranch evolution and the origin of vertebrates.</title>
        <authorList>
            <person name="Hara Y"/>
            <person name="Yamaguchi K"/>
            <person name="Onimaru K"/>
            <person name="Kadota M"/>
            <person name="Koyanagi M"/>
            <person name="Keeley SD"/>
            <person name="Tatsumi K"/>
            <person name="Tanaka K"/>
            <person name="Motone F"/>
            <person name="Kageyama Y"/>
            <person name="Nozu R"/>
            <person name="Adachi N"/>
            <person name="Nishimura O"/>
            <person name="Nakagawa R"/>
            <person name="Tanegashima C"/>
            <person name="Kiyatake I"/>
            <person name="Matsumoto R"/>
            <person name="Murakumo K"/>
            <person name="Nishida K"/>
            <person name="Terakita A"/>
            <person name="Kuratani S"/>
            <person name="Sato K"/>
            <person name="Hyodo S Kuraku.S."/>
        </authorList>
    </citation>
    <scope>NUCLEOTIDE SEQUENCE [LARGE SCALE GENOMIC DNA]</scope>
</reference>
<comment type="similarity">
    <text evidence="2">Belongs to the peptidase S1 family.</text>
</comment>
<dbReference type="Pfam" id="PF00089">
    <property type="entry name" value="Trypsin"/>
    <property type="match status" value="1"/>
</dbReference>